<dbReference type="EC" id="2.7.10.2" evidence="2"/>
<sequence length="713" mass="79539">MKIDDESNLSSDPGGKIVRAKGSINLPMGHQNPEGGVNFAQLLTVLRRRTPVILGITAITVVLVYGWVSRQPKVYQANFELWVQKDSVESEVASSATQGAKITKSESLSLENNTTLLNLLSSPKLLLPAIEQLRQQYPDINYKSLVKALTLENPKDTDILRVSYTDIDQGKVKLVLNTIAQAYLKYSLESRQKDIIQGIRFLDQQLPLLRQRVDHLQRKLQNLRQTYNLSDPSFQSQQITNQTDGVKKSQYENDIALKEAKANFSDLQRQSQIKPGVPLASEALSQNQNYQKIRTQIQDLDSQISRESTLYSSDHPGLQALRDQREKLLPLLNQEINQVLDELSSQIRGLEARDRALTQAEDQLNSNLKQMAVRTREYNDLQLELQIATNNLTQFLSKREALSIEAAQKEVPWILTTPPNNVIVVSASKIRSLLLGAIMGLLLGGGFALLIDKIKNVFYTPEEVKAETNLPFLGIIPFTPEPDNCNGLKHLVPSAILESFRSLYTSICLFNIDTPIRSLTISSVCPNDGKTTVAINLARVAASMGHRVLLVDADLRKPDIHKRLNLSNEQGLSDLMASNIHYRQAIQQISEESFLYVLTPGQLPPDPVNLLSSERMAVLMQQFENAFDLVIYDTPPACDLADASLLATKTDGMALVIGLGNTDRSAFISTLESLRLSPILVAGLIANGWKDAPRKYQQYYKPQQQPKSNLAKV</sequence>
<feature type="transmembrane region" description="Helical" evidence="10">
    <location>
        <begin position="51"/>
        <end position="68"/>
    </location>
</feature>
<evidence type="ECO:0000256" key="8">
    <source>
        <dbReference type="ARBA" id="ARBA00051245"/>
    </source>
</evidence>
<keyword evidence="4" id="KW-0547">Nucleotide-binding</keyword>
<proteinExistence type="inferred from homology"/>
<dbReference type="OrthoDB" id="9758283at2"/>
<dbReference type="CDD" id="cd05387">
    <property type="entry name" value="BY-kinase"/>
    <property type="match status" value="1"/>
</dbReference>
<dbReference type="GO" id="GO:0004715">
    <property type="term" value="F:non-membrane spanning protein tyrosine kinase activity"/>
    <property type="evidence" value="ECO:0007669"/>
    <property type="project" value="UniProtKB-EC"/>
</dbReference>
<dbReference type="SUPFAM" id="SSF52540">
    <property type="entry name" value="P-loop containing nucleoside triphosphate hydrolases"/>
    <property type="match status" value="1"/>
</dbReference>
<evidence type="ECO:0000256" key="1">
    <source>
        <dbReference type="ARBA" id="ARBA00007316"/>
    </source>
</evidence>
<reference evidence="12" key="1">
    <citation type="submission" date="2009-01" db="EMBL/GenBank/DDBJ databases">
        <title>Complete sequence of chromosome Cyanothece sp. PCC 7425.</title>
        <authorList>
            <consortium name="US DOE Joint Genome Institute"/>
            <person name="Lucas S."/>
            <person name="Copeland A."/>
            <person name="Lapidus A."/>
            <person name="Glavina del Rio T."/>
            <person name="Dalin E."/>
            <person name="Tice H."/>
            <person name="Bruce D."/>
            <person name="Goodwin L."/>
            <person name="Pitluck S."/>
            <person name="Sims D."/>
            <person name="Meineke L."/>
            <person name="Brettin T."/>
            <person name="Detter J.C."/>
            <person name="Han C."/>
            <person name="Larimer F."/>
            <person name="Land M."/>
            <person name="Hauser L."/>
            <person name="Kyrpides N."/>
            <person name="Ovchinnikova G."/>
            <person name="Liberton M."/>
            <person name="Stoeckel J."/>
            <person name="Banerjee A."/>
            <person name="Singh A."/>
            <person name="Page L."/>
            <person name="Sato H."/>
            <person name="Zhao L."/>
            <person name="Sherman L."/>
            <person name="Pakrasi H."/>
            <person name="Richardson P."/>
        </authorList>
    </citation>
    <scope>NUCLEOTIDE SEQUENCE</scope>
    <source>
        <strain evidence="12">PCC 7425</strain>
    </source>
</reference>
<dbReference type="Pfam" id="PF13614">
    <property type="entry name" value="AAA_31"/>
    <property type="match status" value="1"/>
</dbReference>
<evidence type="ECO:0000256" key="6">
    <source>
        <dbReference type="ARBA" id="ARBA00022840"/>
    </source>
</evidence>
<evidence type="ECO:0000256" key="9">
    <source>
        <dbReference type="SAM" id="Coils"/>
    </source>
</evidence>
<dbReference type="GO" id="GO:0005524">
    <property type="term" value="F:ATP binding"/>
    <property type="evidence" value="ECO:0007669"/>
    <property type="project" value="UniProtKB-KW"/>
</dbReference>
<dbReference type="AlphaFoldDB" id="B8HV62"/>
<keyword evidence="3 12" id="KW-0808">Transferase</keyword>
<keyword evidence="9" id="KW-0175">Coiled coil</keyword>
<dbReference type="PANTHER" id="PTHR32309">
    <property type="entry name" value="TYROSINE-PROTEIN KINASE"/>
    <property type="match status" value="1"/>
</dbReference>
<keyword evidence="7" id="KW-0829">Tyrosine-protein kinase</keyword>
<dbReference type="InterPro" id="IPR005702">
    <property type="entry name" value="Wzc-like_C"/>
</dbReference>
<evidence type="ECO:0000256" key="10">
    <source>
        <dbReference type="SAM" id="Phobius"/>
    </source>
</evidence>
<dbReference type="InterPro" id="IPR027417">
    <property type="entry name" value="P-loop_NTPase"/>
</dbReference>
<keyword evidence="10" id="KW-0812">Transmembrane</keyword>
<feature type="domain" description="AAA" evidence="11">
    <location>
        <begin position="529"/>
        <end position="647"/>
    </location>
</feature>
<dbReference type="eggNOG" id="COG3206">
    <property type="taxonomic scope" value="Bacteria"/>
</dbReference>
<dbReference type="STRING" id="395961.Cyan7425_2153"/>
<evidence type="ECO:0000256" key="7">
    <source>
        <dbReference type="ARBA" id="ARBA00023137"/>
    </source>
</evidence>
<gene>
    <name evidence="12" type="ordered locus">Cyan7425_2153</name>
</gene>
<organism evidence="12">
    <name type="scientific">Cyanothece sp. (strain PCC 7425 / ATCC 29141)</name>
    <dbReference type="NCBI Taxonomy" id="395961"/>
    <lineage>
        <taxon>Bacteria</taxon>
        <taxon>Bacillati</taxon>
        <taxon>Cyanobacteriota</taxon>
        <taxon>Cyanophyceae</taxon>
        <taxon>Gomontiellales</taxon>
        <taxon>Cyanothecaceae</taxon>
        <taxon>Cyanothece</taxon>
    </lineage>
</organism>
<dbReference type="InterPro" id="IPR050445">
    <property type="entry name" value="Bact_polysacc_biosynth/exp"/>
</dbReference>
<keyword evidence="6" id="KW-0067">ATP-binding</keyword>
<dbReference type="EMBL" id="CP001344">
    <property type="protein sequence ID" value="ACL44514.1"/>
    <property type="molecule type" value="Genomic_DNA"/>
</dbReference>
<feature type="coiled-coil region" evidence="9">
    <location>
        <begin position="333"/>
        <end position="398"/>
    </location>
</feature>
<keyword evidence="10" id="KW-1133">Transmembrane helix</keyword>
<feature type="coiled-coil region" evidence="9">
    <location>
        <begin position="199"/>
        <end position="226"/>
    </location>
</feature>
<comment type="catalytic activity">
    <reaction evidence="8">
        <text>L-tyrosyl-[protein] + ATP = O-phospho-L-tyrosyl-[protein] + ADP + H(+)</text>
        <dbReference type="Rhea" id="RHEA:10596"/>
        <dbReference type="Rhea" id="RHEA-COMP:10136"/>
        <dbReference type="Rhea" id="RHEA-COMP:20101"/>
        <dbReference type="ChEBI" id="CHEBI:15378"/>
        <dbReference type="ChEBI" id="CHEBI:30616"/>
        <dbReference type="ChEBI" id="CHEBI:46858"/>
        <dbReference type="ChEBI" id="CHEBI:61978"/>
        <dbReference type="ChEBI" id="CHEBI:456216"/>
        <dbReference type="EC" id="2.7.10.2"/>
    </reaction>
</comment>
<dbReference type="KEGG" id="cyn:Cyan7425_2153"/>
<evidence type="ECO:0000256" key="3">
    <source>
        <dbReference type="ARBA" id="ARBA00022679"/>
    </source>
</evidence>
<dbReference type="HOGENOM" id="CLU_009912_2_2_3"/>
<protein>
    <recommendedName>
        <fullName evidence="2">non-specific protein-tyrosine kinase</fullName>
        <ecNumber evidence="2">2.7.10.2</ecNumber>
    </recommendedName>
</protein>
<evidence type="ECO:0000256" key="2">
    <source>
        <dbReference type="ARBA" id="ARBA00011903"/>
    </source>
</evidence>
<accession>B8HV62</accession>
<evidence type="ECO:0000256" key="4">
    <source>
        <dbReference type="ARBA" id="ARBA00022741"/>
    </source>
</evidence>
<evidence type="ECO:0000313" key="12">
    <source>
        <dbReference type="EMBL" id="ACL44514.1"/>
    </source>
</evidence>
<dbReference type="NCBIfam" id="TIGR01007">
    <property type="entry name" value="eps_fam"/>
    <property type="match status" value="1"/>
</dbReference>
<dbReference type="Gene3D" id="3.40.50.300">
    <property type="entry name" value="P-loop containing nucleotide triphosphate hydrolases"/>
    <property type="match status" value="1"/>
</dbReference>
<dbReference type="PANTHER" id="PTHR32309:SF13">
    <property type="entry name" value="FERRIC ENTEROBACTIN TRANSPORT PROTEIN FEPE"/>
    <property type="match status" value="1"/>
</dbReference>
<comment type="similarity">
    <text evidence="1">Belongs to the CpsD/CapB family.</text>
</comment>
<evidence type="ECO:0000259" key="11">
    <source>
        <dbReference type="Pfam" id="PF13614"/>
    </source>
</evidence>
<evidence type="ECO:0000256" key="5">
    <source>
        <dbReference type="ARBA" id="ARBA00022777"/>
    </source>
</evidence>
<name>B8HV62_CYAP4</name>
<dbReference type="GO" id="GO:0005886">
    <property type="term" value="C:plasma membrane"/>
    <property type="evidence" value="ECO:0007669"/>
    <property type="project" value="TreeGrafter"/>
</dbReference>
<dbReference type="InterPro" id="IPR025669">
    <property type="entry name" value="AAA_dom"/>
</dbReference>
<keyword evidence="10" id="KW-0472">Membrane</keyword>
<keyword evidence="5" id="KW-0418">Kinase</keyword>
<dbReference type="eggNOG" id="COG0489">
    <property type="taxonomic scope" value="Bacteria"/>
</dbReference>